<dbReference type="PANTHER" id="PTHR37812:SF1">
    <property type="entry name" value="MU-LIKE PROPHAGE FLUMU PROTEIN C"/>
    <property type="match status" value="1"/>
</dbReference>
<dbReference type="InterPro" id="IPR009057">
    <property type="entry name" value="Homeodomain-like_sf"/>
</dbReference>
<evidence type="ECO:0000313" key="4">
    <source>
        <dbReference type="Proteomes" id="UP000319578"/>
    </source>
</evidence>
<organism evidence="2 3">
    <name type="scientific">Brevibacillus reuszeri</name>
    <dbReference type="NCBI Taxonomy" id="54915"/>
    <lineage>
        <taxon>Bacteria</taxon>
        <taxon>Bacillati</taxon>
        <taxon>Bacillota</taxon>
        <taxon>Bacilli</taxon>
        <taxon>Bacillales</taxon>
        <taxon>Paenibacillaceae</taxon>
        <taxon>Brevibacillus</taxon>
    </lineage>
</organism>
<gene>
    <name evidence="2" type="ORF">ADS79_02460</name>
    <name evidence="1" type="ORF">BRE01_15010</name>
</gene>
<dbReference type="AlphaFoldDB" id="A0A0K9Z0T0"/>
<dbReference type="InterPro" id="IPR052411">
    <property type="entry name" value="c-mor_Regulatory_Protein"/>
</dbReference>
<proteinExistence type="predicted"/>
<dbReference type="EMBL" id="LGIQ01000002">
    <property type="protein sequence ID" value="KNB74569.1"/>
    <property type="molecule type" value="Genomic_DNA"/>
</dbReference>
<keyword evidence="4" id="KW-1185">Reference proteome</keyword>
<reference evidence="1 4" key="3">
    <citation type="submission" date="2019-06" db="EMBL/GenBank/DDBJ databases">
        <title>Whole genome shotgun sequence of Brevibacillus reuszeri NBRC 15719.</title>
        <authorList>
            <person name="Hosoyama A."/>
            <person name="Uohara A."/>
            <person name="Ohji S."/>
            <person name="Ichikawa N."/>
        </authorList>
    </citation>
    <scope>NUCLEOTIDE SEQUENCE [LARGE SCALE GENOMIC DNA]</scope>
    <source>
        <strain evidence="1 4">NBRC 15719</strain>
    </source>
</reference>
<sequence length="92" mass="10961">MKYQNAQMLLPEELVRDIQRYVQGSYLYIPVQEELKKQWGDSTGSKKLIEERNQQIARAYHSGVLVKELAQQFYLTEHSIRRIIRKQKRGPL</sequence>
<dbReference type="STRING" id="54915.ADS79_02460"/>
<dbReference type="PATRIC" id="fig|54915.3.peg.5656"/>
<reference evidence="2" key="2">
    <citation type="submission" date="2015-07" db="EMBL/GenBank/DDBJ databases">
        <title>MeaNS - Measles Nucleotide Surveillance Program.</title>
        <authorList>
            <person name="Tran T."/>
            <person name="Druce J."/>
        </authorList>
    </citation>
    <scope>NUCLEOTIDE SEQUENCE</scope>
    <source>
        <strain evidence="2">DSM 9887</strain>
    </source>
</reference>
<protein>
    <submittedName>
        <fullName evidence="2">Histidine kinase</fullName>
    </submittedName>
</protein>
<dbReference type="OrthoDB" id="9800398at2"/>
<dbReference type="Gene3D" id="1.10.10.60">
    <property type="entry name" value="Homeodomain-like"/>
    <property type="match status" value="1"/>
</dbReference>
<accession>A0A0K9Z0T0</accession>
<dbReference type="RefSeq" id="WP_049736815.1">
    <property type="nucleotide sequence ID" value="NZ_BJON01000006.1"/>
</dbReference>
<keyword evidence="2" id="KW-0418">Kinase</keyword>
<reference evidence="3" key="1">
    <citation type="submission" date="2015-07" db="EMBL/GenBank/DDBJ databases">
        <title>Genome sequencing project for genomic taxonomy and phylogenomics of Bacillus-like bacteria.</title>
        <authorList>
            <person name="Liu B."/>
            <person name="Wang J."/>
            <person name="Zhu Y."/>
            <person name="Liu G."/>
            <person name="Chen Q."/>
            <person name="Chen Z."/>
            <person name="Lan J."/>
            <person name="Che J."/>
            <person name="Ge C."/>
            <person name="Shi H."/>
            <person name="Pan Z."/>
            <person name="Liu X."/>
        </authorList>
    </citation>
    <scope>NUCLEOTIDE SEQUENCE [LARGE SCALE GENOMIC DNA]</scope>
    <source>
        <strain evidence="3">DSM 9887</strain>
    </source>
</reference>
<dbReference type="Proteomes" id="UP000319578">
    <property type="component" value="Unassembled WGS sequence"/>
</dbReference>
<dbReference type="PANTHER" id="PTHR37812">
    <property type="entry name" value="MU-LIKE PROPHAGE FLUMU PROTEIN C"/>
    <property type="match status" value="1"/>
</dbReference>
<dbReference type="NCBIfam" id="NF040785">
    <property type="entry name" value="CD3324_fam"/>
    <property type="match status" value="1"/>
</dbReference>
<evidence type="ECO:0000313" key="1">
    <source>
        <dbReference type="EMBL" id="GED67799.1"/>
    </source>
</evidence>
<dbReference type="Proteomes" id="UP000036834">
    <property type="component" value="Unassembled WGS sequence"/>
</dbReference>
<dbReference type="GO" id="GO:0016301">
    <property type="term" value="F:kinase activity"/>
    <property type="evidence" value="ECO:0007669"/>
    <property type="project" value="UniProtKB-KW"/>
</dbReference>
<dbReference type="EMBL" id="BJON01000006">
    <property type="protein sequence ID" value="GED67799.1"/>
    <property type="molecule type" value="Genomic_DNA"/>
</dbReference>
<dbReference type="SUPFAM" id="SSF46689">
    <property type="entry name" value="Homeodomain-like"/>
    <property type="match status" value="1"/>
</dbReference>
<name>A0A0K9Z0T0_9BACL</name>
<keyword evidence="2" id="KW-0808">Transferase</keyword>
<dbReference type="InterPro" id="IPR049739">
    <property type="entry name" value="YraL-like"/>
</dbReference>
<evidence type="ECO:0000313" key="3">
    <source>
        <dbReference type="Proteomes" id="UP000036834"/>
    </source>
</evidence>
<evidence type="ECO:0000313" key="2">
    <source>
        <dbReference type="EMBL" id="KNB74569.1"/>
    </source>
</evidence>
<comment type="caution">
    <text evidence="2">The sequence shown here is derived from an EMBL/GenBank/DDBJ whole genome shotgun (WGS) entry which is preliminary data.</text>
</comment>